<feature type="region of interest" description="Disordered" evidence="1">
    <location>
        <begin position="1"/>
        <end position="27"/>
    </location>
</feature>
<proteinExistence type="predicted"/>
<keyword evidence="3" id="KW-0808">Transferase</keyword>
<dbReference type="GO" id="GO:0016301">
    <property type="term" value="F:kinase activity"/>
    <property type="evidence" value="ECO:0007669"/>
    <property type="project" value="UniProtKB-KW"/>
</dbReference>
<evidence type="ECO:0000256" key="1">
    <source>
        <dbReference type="SAM" id="MobiDB-lite"/>
    </source>
</evidence>
<dbReference type="Gene3D" id="3.30.1010.10">
    <property type="entry name" value="Phosphatidylinositol 3-kinase Catalytic Subunit, Chain A, domain 4"/>
    <property type="match status" value="1"/>
</dbReference>
<feature type="domain" description="Actin-fragmin kinase catalytic" evidence="2">
    <location>
        <begin position="420"/>
        <end position="551"/>
    </location>
</feature>
<dbReference type="SUPFAM" id="SSF56112">
    <property type="entry name" value="Protein kinase-like (PK-like)"/>
    <property type="match status" value="1"/>
</dbReference>
<dbReference type="Pfam" id="PF09192">
    <property type="entry name" value="Act-Frag_cataly"/>
    <property type="match status" value="1"/>
</dbReference>
<dbReference type="InterPro" id="IPR028208">
    <property type="entry name" value="Effector_pro_NleD-like"/>
</dbReference>
<evidence type="ECO:0000313" key="4">
    <source>
        <dbReference type="Proteomes" id="UP000272729"/>
    </source>
</evidence>
<evidence type="ECO:0000313" key="3">
    <source>
        <dbReference type="EMBL" id="RKT69212.1"/>
    </source>
</evidence>
<dbReference type="AlphaFoldDB" id="A0A495X5H2"/>
<keyword evidence="4" id="KW-1185">Reference proteome</keyword>
<dbReference type="Pfam" id="PF14891">
    <property type="entry name" value="Peptidase_M91"/>
    <property type="match status" value="1"/>
</dbReference>
<keyword evidence="3" id="KW-0418">Kinase</keyword>
<dbReference type="EMBL" id="RBXR01000001">
    <property type="protein sequence ID" value="RKT69212.1"/>
    <property type="molecule type" value="Genomic_DNA"/>
</dbReference>
<protein>
    <submittedName>
        <fullName evidence="3">Actin-fragmin kinase-like protein</fullName>
    </submittedName>
</protein>
<accession>A0A495X5H2</accession>
<name>A0A495X5H2_9PSEU</name>
<dbReference type="InterPro" id="IPR015275">
    <property type="entry name" value="Actin-fragmin_kin_cat_dom"/>
</dbReference>
<gene>
    <name evidence="3" type="ORF">DFJ66_2409</name>
</gene>
<comment type="caution">
    <text evidence="3">The sequence shown here is derived from an EMBL/GenBank/DDBJ whole genome shotgun (WGS) entry which is preliminary data.</text>
</comment>
<dbReference type="RefSeq" id="WP_121220788.1">
    <property type="nucleotide sequence ID" value="NZ_JBIUBA010000002.1"/>
</dbReference>
<reference evidence="3 4" key="1">
    <citation type="submission" date="2018-10" db="EMBL/GenBank/DDBJ databases">
        <title>Sequencing the genomes of 1000 actinobacteria strains.</title>
        <authorList>
            <person name="Klenk H.-P."/>
        </authorList>
    </citation>
    <scope>NUCLEOTIDE SEQUENCE [LARGE SCALE GENOMIC DNA]</scope>
    <source>
        <strain evidence="3 4">DSM 43911</strain>
    </source>
</reference>
<evidence type="ECO:0000259" key="2">
    <source>
        <dbReference type="Pfam" id="PF09192"/>
    </source>
</evidence>
<dbReference type="Proteomes" id="UP000272729">
    <property type="component" value="Unassembled WGS sequence"/>
</dbReference>
<organism evidence="3 4">
    <name type="scientific">Saccharothrix variisporea</name>
    <dbReference type="NCBI Taxonomy" id="543527"/>
    <lineage>
        <taxon>Bacteria</taxon>
        <taxon>Bacillati</taxon>
        <taxon>Actinomycetota</taxon>
        <taxon>Actinomycetes</taxon>
        <taxon>Pseudonocardiales</taxon>
        <taxon>Pseudonocardiaceae</taxon>
        <taxon>Saccharothrix</taxon>
    </lineage>
</organism>
<dbReference type="InterPro" id="IPR011009">
    <property type="entry name" value="Kinase-like_dom_sf"/>
</dbReference>
<sequence length="667" mass="71791">MTQFTRQPQGPEAGARTRHPTGRQATPAGPQALLALQRAAGNRAVQRTIQIERGYYLDSLRSPADRFKNQVVGAIDALLAGTGVSAAERDGRIVLNGEPREHGDPRYRLIRDLVDSARTVTIRRDTTGDNRTDVAVTGSGRAAVRAGIAAAATTGADAIVYFDPKTAMENRVVEVWDAGRGRLDRREMPAFLVLAHELIHAGRIMRGRAANHPGTGARQVTVYRRADGKLQIGHLEEVLTVGLTPIGAAELESALAEGGALQAFERSDKADQLLKLAGDVAADNDVTENALRTALGLPARASYETYHQEALTPKGGNRGQDALSRLAAAAEPAIPWRVIAGAVSVPVLAYLLWWFRAELSAALLGAADQGADVQRSTSGDCPSAAPATPAPAASAPVLQRFGINDRTWGETDRVRTLRQGVYVVSKDDEALVVKTAADTSPAAEVVGSQIGTVVGVNTVQTEAIRVDSVEITRALAHFRRLGAQGNTLADAIGGTKHGQILVMPYIKGVDLKDASSQWKAADEETRGGWVKELGRVWLLDLLIHNPDRHPENLRLGEDRKIHAIDQVVGVNAYYDFGGEKLEGMLADLDQAKRKFFTKLNNDLDGFTISPDVYLPKFDEGVEEVHRVIKAVDPAKQVETLFAMNTGEKVQVPGIRSGQEVLRKLITS</sequence>